<feature type="compositionally biased region" description="Basic and acidic residues" evidence="1">
    <location>
        <begin position="145"/>
        <end position="162"/>
    </location>
</feature>
<dbReference type="AlphaFoldDB" id="A0AAD6Y0V9"/>
<reference evidence="2" key="1">
    <citation type="submission" date="2023-03" db="EMBL/GenBank/DDBJ databases">
        <title>Massive genome expansion in bonnet fungi (Mycena s.s.) driven by repeated elements and novel gene families across ecological guilds.</title>
        <authorList>
            <consortium name="Lawrence Berkeley National Laboratory"/>
            <person name="Harder C.B."/>
            <person name="Miyauchi S."/>
            <person name="Viragh M."/>
            <person name="Kuo A."/>
            <person name="Thoen E."/>
            <person name="Andreopoulos B."/>
            <person name="Lu D."/>
            <person name="Skrede I."/>
            <person name="Drula E."/>
            <person name="Henrissat B."/>
            <person name="Morin E."/>
            <person name="Kohler A."/>
            <person name="Barry K."/>
            <person name="LaButti K."/>
            <person name="Morin E."/>
            <person name="Salamov A."/>
            <person name="Lipzen A."/>
            <person name="Mereny Z."/>
            <person name="Hegedus B."/>
            <person name="Baldrian P."/>
            <person name="Stursova M."/>
            <person name="Weitz H."/>
            <person name="Taylor A."/>
            <person name="Grigoriev I.V."/>
            <person name="Nagy L.G."/>
            <person name="Martin F."/>
            <person name="Kauserud H."/>
        </authorList>
    </citation>
    <scope>NUCLEOTIDE SEQUENCE</scope>
    <source>
        <strain evidence="2">9144</strain>
    </source>
</reference>
<comment type="caution">
    <text evidence="2">The sequence shown here is derived from an EMBL/GenBank/DDBJ whole genome shotgun (WGS) entry which is preliminary data.</text>
</comment>
<evidence type="ECO:0000313" key="2">
    <source>
        <dbReference type="EMBL" id="KAJ7195826.1"/>
    </source>
</evidence>
<organism evidence="2 3">
    <name type="scientific">Mycena pura</name>
    <dbReference type="NCBI Taxonomy" id="153505"/>
    <lineage>
        <taxon>Eukaryota</taxon>
        <taxon>Fungi</taxon>
        <taxon>Dikarya</taxon>
        <taxon>Basidiomycota</taxon>
        <taxon>Agaricomycotina</taxon>
        <taxon>Agaricomycetes</taxon>
        <taxon>Agaricomycetidae</taxon>
        <taxon>Agaricales</taxon>
        <taxon>Marasmiineae</taxon>
        <taxon>Mycenaceae</taxon>
        <taxon>Mycena</taxon>
    </lineage>
</organism>
<dbReference type="Proteomes" id="UP001219525">
    <property type="component" value="Unassembled WGS sequence"/>
</dbReference>
<proteinExistence type="predicted"/>
<name>A0AAD6Y0V9_9AGAR</name>
<feature type="region of interest" description="Disordered" evidence="1">
    <location>
        <begin position="250"/>
        <end position="313"/>
    </location>
</feature>
<sequence length="405" mass="43630">MTRAVWATWALMPASDMHTLDVDLDDGLSPAGDVDGRAQLSPPKRRESRELWLPEIAKSIHQHVIEATLASLCHAGQLLSLFSPTTGLVENKTRALVAHSTVLVNAIQAGVLNLEITPPSHPPSSCSVRLRPSRSAASSWWRTSTARDDDDKTDVGSPARRDRPPRRAPYVLGSVGGCLVQWASLAVCHRPHDPQRSADARCPHESTRPPFTWPPTQPSAPSSARAFATPVPPTAYPAVRIRPLRQPVSMPTVPRLERLHGQQRQRERERLGFPSAAPASAPTATPTTPTHTAGPGRGTLTRAPPGPSAGLSTPSAFPVRFALQGSHSHYAPAAPYDPYAPYAAAYPYALGDPSRWPQVFTRARAATKHADAKKQVMVCLFCRARKIGGWPWAAGSSLGQEGGMV</sequence>
<keyword evidence="3" id="KW-1185">Reference proteome</keyword>
<protein>
    <submittedName>
        <fullName evidence="2">Uncharacterized protein</fullName>
    </submittedName>
</protein>
<gene>
    <name evidence="2" type="ORF">GGX14DRAFT_674490</name>
</gene>
<evidence type="ECO:0000256" key="1">
    <source>
        <dbReference type="SAM" id="MobiDB-lite"/>
    </source>
</evidence>
<feature type="compositionally biased region" description="Low complexity" evidence="1">
    <location>
        <begin position="272"/>
        <end position="294"/>
    </location>
</feature>
<accession>A0AAD6Y0V9</accession>
<feature type="region of interest" description="Disordered" evidence="1">
    <location>
        <begin position="138"/>
        <end position="168"/>
    </location>
</feature>
<feature type="region of interest" description="Disordered" evidence="1">
    <location>
        <begin position="192"/>
        <end position="228"/>
    </location>
</feature>
<feature type="compositionally biased region" description="Basic and acidic residues" evidence="1">
    <location>
        <begin position="192"/>
        <end position="207"/>
    </location>
</feature>
<evidence type="ECO:0000313" key="3">
    <source>
        <dbReference type="Proteomes" id="UP001219525"/>
    </source>
</evidence>
<feature type="compositionally biased region" description="Basic and acidic residues" evidence="1">
    <location>
        <begin position="255"/>
        <end position="271"/>
    </location>
</feature>
<dbReference type="EMBL" id="JARJCW010000088">
    <property type="protein sequence ID" value="KAJ7195826.1"/>
    <property type="molecule type" value="Genomic_DNA"/>
</dbReference>